<evidence type="ECO:0000313" key="4">
    <source>
        <dbReference type="Proteomes" id="UP000224854"/>
    </source>
</evidence>
<accession>A0A2C5XYY2</accession>
<gene>
    <name evidence="3" type="ORF">CDD82_1459</name>
</gene>
<dbReference type="PANTHER" id="PTHR47791">
    <property type="entry name" value="MEIOTICALLY UP-REGULATED GENE 191 PROTEIN"/>
    <property type="match status" value="1"/>
</dbReference>
<dbReference type="InterPro" id="IPR005198">
    <property type="entry name" value="Glyco_hydro_76"/>
</dbReference>
<organism evidence="3 4">
    <name type="scientific">Ophiocordyceps australis</name>
    <dbReference type="NCBI Taxonomy" id="1399860"/>
    <lineage>
        <taxon>Eukaryota</taxon>
        <taxon>Fungi</taxon>
        <taxon>Dikarya</taxon>
        <taxon>Ascomycota</taxon>
        <taxon>Pezizomycotina</taxon>
        <taxon>Sordariomycetes</taxon>
        <taxon>Hypocreomycetidae</taxon>
        <taxon>Hypocreales</taxon>
        <taxon>Ophiocordycipitaceae</taxon>
        <taxon>Ophiocordyceps</taxon>
    </lineage>
</organism>
<dbReference type="EMBL" id="NJEU01000144">
    <property type="protein sequence ID" value="PHH80879.1"/>
    <property type="molecule type" value="Genomic_DNA"/>
</dbReference>
<keyword evidence="4" id="KW-1185">Reference proteome</keyword>
<dbReference type="OrthoDB" id="4104179at2759"/>
<dbReference type="Gene3D" id="1.50.10.20">
    <property type="match status" value="1"/>
</dbReference>
<dbReference type="AlphaFoldDB" id="A0A2C5XYY2"/>
<evidence type="ECO:0000256" key="2">
    <source>
        <dbReference type="SAM" id="Phobius"/>
    </source>
</evidence>
<keyword evidence="2" id="KW-0472">Membrane</keyword>
<protein>
    <recommendedName>
        <fullName evidence="5">Glycosyl hydrolase</fullName>
    </recommendedName>
</protein>
<keyword evidence="2" id="KW-1133">Transmembrane helix</keyword>
<feature type="transmembrane region" description="Helical" evidence="2">
    <location>
        <begin position="71"/>
        <end position="89"/>
    </location>
</feature>
<evidence type="ECO:0008006" key="5">
    <source>
        <dbReference type="Google" id="ProtNLM"/>
    </source>
</evidence>
<sequence>MGIHASASSHESHVVCPRAIARDWRYATTNISGGRTNTIILPPSSSSSPDARPLSIPPCFKLPSLATMARGFLSLVFLALVLFQTAWAAQSPSDKLKLLRFPPWKILRFPPWKLYRSPPSKLDKSSSTQPLNFPTTEKPSQYCPLLAKDSQVAQNCTNLPDDWSGAHVNLAARSDKTSVALQDVFAALSDLENNYFDATNGTWPSSIDWTGAVVETIVSGTLSTMTQSLATGRLGDEGWKQKENLVSSVYAQVVHSFFGQNAMAIKDQAYDDMLWVVLGWIEAIKFVRLHAKLHYPGTEHDCKYMPNDLDKALQTTPWQGYNFVCSFADRARAFWDFASAGWDTALCHGGMLWDPQLAPYKNAITNELWISGSVSMYQFFPNDTFNASWVESKGFPVNDPVYLAAGIEGYRWLKNVNMTNAMGLYVDGYHIDMSKPGNIECDVRDEMVYTYNQAVLLTGQRGLWALTGSPSYLSEGHQLIRASIAATGWDLVNNKAMDDASSKQMPPWRGLGRGGILEDMCDVDGSCSQDAQTFKGIFMHHLASFCAPLEPFEETAAVVIGGHVLQHVQQAHDIICRSYVGWIEHNVQAALATRDDMGLFGMWWGASLFGALEAPQVDMEEMVMTGADNMTDYRNQGTPQNAQWGLNNRFIPGEQSPKMGCMNVVGEGGRENRVPDQTGKTRRQMDKQGVQDPNSRGRGRTVETQAGGLALLRAYYELLR</sequence>
<dbReference type="Proteomes" id="UP000224854">
    <property type="component" value="Unassembled WGS sequence"/>
</dbReference>
<dbReference type="InterPro" id="IPR008928">
    <property type="entry name" value="6-hairpin_glycosidase_sf"/>
</dbReference>
<evidence type="ECO:0000313" key="3">
    <source>
        <dbReference type="EMBL" id="PHH80879.1"/>
    </source>
</evidence>
<feature type="region of interest" description="Disordered" evidence="1">
    <location>
        <begin position="666"/>
        <end position="702"/>
    </location>
</feature>
<comment type="caution">
    <text evidence="3">The sequence shown here is derived from an EMBL/GenBank/DDBJ whole genome shotgun (WGS) entry which is preliminary data.</text>
</comment>
<dbReference type="SUPFAM" id="SSF48208">
    <property type="entry name" value="Six-hairpin glycosidases"/>
    <property type="match status" value="1"/>
</dbReference>
<dbReference type="GO" id="GO:0005975">
    <property type="term" value="P:carbohydrate metabolic process"/>
    <property type="evidence" value="ECO:0007669"/>
    <property type="project" value="InterPro"/>
</dbReference>
<reference evidence="3 4" key="1">
    <citation type="submission" date="2017-06" db="EMBL/GenBank/DDBJ databases">
        <title>Ant-infecting Ophiocordyceps genomes reveal a high diversity of potential behavioral manipulation genes and a possible major role for enterotoxins.</title>
        <authorList>
            <person name="De Bekker C."/>
            <person name="Evans H.C."/>
            <person name="Brachmann A."/>
            <person name="Hughes D.P."/>
        </authorList>
    </citation>
    <scope>NUCLEOTIDE SEQUENCE [LARGE SCALE GENOMIC DNA]</scope>
    <source>
        <strain evidence="3 4">1348a</strain>
    </source>
</reference>
<evidence type="ECO:0000256" key="1">
    <source>
        <dbReference type="SAM" id="MobiDB-lite"/>
    </source>
</evidence>
<name>A0A2C5XYY2_9HYPO</name>
<proteinExistence type="predicted"/>
<dbReference type="InterPro" id="IPR053169">
    <property type="entry name" value="MUG_Protein"/>
</dbReference>
<dbReference type="PANTHER" id="PTHR47791:SF2">
    <property type="entry name" value="ENDO MANNANASE, GH76 FAMILY (EUROFUNG)"/>
    <property type="match status" value="1"/>
</dbReference>
<keyword evidence="2" id="KW-0812">Transmembrane</keyword>
<dbReference type="Pfam" id="PF03663">
    <property type="entry name" value="Glyco_hydro_76"/>
    <property type="match status" value="1"/>
</dbReference>